<dbReference type="Proteomes" id="UP000068243">
    <property type="component" value="Unassembled WGS sequence"/>
</dbReference>
<feature type="transmembrane region" description="Helical" evidence="9">
    <location>
        <begin position="760"/>
        <end position="778"/>
    </location>
</feature>
<dbReference type="Gene3D" id="1.25.40.20">
    <property type="entry name" value="Ankyrin repeat-containing domain"/>
    <property type="match status" value="2"/>
</dbReference>
<dbReference type="InterPro" id="IPR002523">
    <property type="entry name" value="MgTranspt_CorA/ZnTranspt_ZntB"/>
</dbReference>
<evidence type="ECO:0000256" key="5">
    <source>
        <dbReference type="ARBA" id="ARBA00023043"/>
    </source>
</evidence>
<gene>
    <name evidence="10" type="ORF">ABL_08185</name>
</gene>
<organism evidence="10 11">
    <name type="scientific">Aspergillus niger</name>
    <dbReference type="NCBI Taxonomy" id="5061"/>
    <lineage>
        <taxon>Eukaryota</taxon>
        <taxon>Fungi</taxon>
        <taxon>Dikarya</taxon>
        <taxon>Ascomycota</taxon>
        <taxon>Pezizomycotina</taxon>
        <taxon>Eurotiomycetes</taxon>
        <taxon>Eurotiomycetidae</taxon>
        <taxon>Eurotiales</taxon>
        <taxon>Aspergillaceae</taxon>
        <taxon>Aspergillus</taxon>
        <taxon>Aspergillus subgen. Circumdati</taxon>
    </lineage>
</organism>
<keyword evidence="2 9" id="KW-0812">Transmembrane</keyword>
<dbReference type="AlphaFoldDB" id="A0A100IQI5"/>
<dbReference type="VEuPathDB" id="FungiDB:M747DRAFT_248953"/>
<evidence type="ECO:0000313" key="11">
    <source>
        <dbReference type="Proteomes" id="UP000068243"/>
    </source>
</evidence>
<keyword evidence="4 9" id="KW-1133">Transmembrane helix</keyword>
<dbReference type="PROSITE" id="PS50088">
    <property type="entry name" value="ANK_REPEAT"/>
    <property type="match status" value="1"/>
</dbReference>
<keyword evidence="3" id="KW-0677">Repeat</keyword>
<dbReference type="PROSITE" id="PS50297">
    <property type="entry name" value="ANK_REP_REGION"/>
    <property type="match status" value="1"/>
</dbReference>
<dbReference type="SUPFAM" id="SSF144083">
    <property type="entry name" value="Magnesium transport protein CorA, transmembrane region"/>
    <property type="match status" value="1"/>
</dbReference>
<dbReference type="SUPFAM" id="SSF48403">
    <property type="entry name" value="Ankyrin repeat"/>
    <property type="match status" value="2"/>
</dbReference>
<dbReference type="VEuPathDB" id="FungiDB:ATCC64974_63900"/>
<dbReference type="Gene3D" id="1.20.58.340">
    <property type="entry name" value="Magnesium transport protein CorA, transmembrane region"/>
    <property type="match status" value="1"/>
</dbReference>
<dbReference type="GO" id="GO:0005634">
    <property type="term" value="C:nucleus"/>
    <property type="evidence" value="ECO:0007669"/>
    <property type="project" value="TreeGrafter"/>
</dbReference>
<dbReference type="OrthoDB" id="194358at2759"/>
<dbReference type="Pfam" id="PF12796">
    <property type="entry name" value="Ank_2"/>
    <property type="match status" value="1"/>
</dbReference>
<reference evidence="11" key="1">
    <citation type="journal article" date="2016" name="Genome Announc.">
        <title>Draft genome sequence of Aspergillus niger strain An76.</title>
        <authorList>
            <person name="Gong W."/>
            <person name="Cheng Z."/>
            <person name="Zhang H."/>
            <person name="Liu L."/>
            <person name="Gao P."/>
            <person name="Wang L."/>
        </authorList>
    </citation>
    <scope>NUCLEOTIDE SEQUENCE [LARGE SCALE GENOMIC DNA]</scope>
    <source>
        <strain evidence="11">An76</strain>
    </source>
</reference>
<evidence type="ECO:0000256" key="7">
    <source>
        <dbReference type="PROSITE-ProRule" id="PRU00023"/>
    </source>
</evidence>
<dbReference type="Pfam" id="PF01544">
    <property type="entry name" value="CorA"/>
    <property type="match status" value="1"/>
</dbReference>
<dbReference type="GO" id="GO:0016020">
    <property type="term" value="C:membrane"/>
    <property type="evidence" value="ECO:0007669"/>
    <property type="project" value="UniProtKB-SubCell"/>
</dbReference>
<keyword evidence="6 9" id="KW-0472">Membrane</keyword>
<dbReference type="SMART" id="SM00248">
    <property type="entry name" value="ANK"/>
    <property type="match status" value="5"/>
</dbReference>
<dbReference type="EMBL" id="BCMY01000016">
    <property type="protein sequence ID" value="GAQ45524.1"/>
    <property type="molecule type" value="Genomic_DNA"/>
</dbReference>
<name>A0A100IQI5_ASPNG</name>
<protein>
    <submittedName>
        <fullName evidence="10">Unnamed protein product</fullName>
    </submittedName>
</protein>
<dbReference type="InterPro" id="IPR036770">
    <property type="entry name" value="Ankyrin_rpt-contain_sf"/>
</dbReference>
<feature type="transmembrane region" description="Helical" evidence="9">
    <location>
        <begin position="730"/>
        <end position="748"/>
    </location>
</feature>
<evidence type="ECO:0000256" key="1">
    <source>
        <dbReference type="ARBA" id="ARBA00004141"/>
    </source>
</evidence>
<evidence type="ECO:0000256" key="6">
    <source>
        <dbReference type="ARBA" id="ARBA00023136"/>
    </source>
</evidence>
<dbReference type="VEuPathDB" id="FungiDB:An10g00960"/>
<dbReference type="InterPro" id="IPR002110">
    <property type="entry name" value="Ankyrin_rpt"/>
</dbReference>
<dbReference type="InterPro" id="IPR045863">
    <property type="entry name" value="CorA_TM1_TM2"/>
</dbReference>
<feature type="repeat" description="ANK" evidence="7">
    <location>
        <begin position="115"/>
        <end position="147"/>
    </location>
</feature>
<dbReference type="OMA" id="CDEIETH"/>
<dbReference type="VEuPathDB" id="FungiDB:ASPNIDRAFT2_1152514"/>
<dbReference type="GO" id="GO:0046873">
    <property type="term" value="F:metal ion transmembrane transporter activity"/>
    <property type="evidence" value="ECO:0007669"/>
    <property type="project" value="InterPro"/>
</dbReference>
<evidence type="ECO:0000313" key="10">
    <source>
        <dbReference type="EMBL" id="GAQ45524.1"/>
    </source>
</evidence>
<evidence type="ECO:0000256" key="8">
    <source>
        <dbReference type="SAM" id="Coils"/>
    </source>
</evidence>
<proteinExistence type="predicted"/>
<dbReference type="PANTHER" id="PTHR24124">
    <property type="entry name" value="ANKYRIN REPEAT FAMILY A"/>
    <property type="match status" value="1"/>
</dbReference>
<accession>A0A100IQI5</accession>
<evidence type="ECO:0000256" key="9">
    <source>
        <dbReference type="SAM" id="Phobius"/>
    </source>
</evidence>
<evidence type="ECO:0000256" key="3">
    <source>
        <dbReference type="ARBA" id="ARBA00022737"/>
    </source>
</evidence>
<evidence type="ECO:0000256" key="4">
    <source>
        <dbReference type="ARBA" id="ARBA00022989"/>
    </source>
</evidence>
<keyword evidence="8" id="KW-0175">Coiled coil</keyword>
<keyword evidence="5 7" id="KW-0040">ANK repeat</keyword>
<sequence>MVIIRRKQQKTEGVSEKIVDTPTVLFIPSNVEEIKGGCSSKALEKFYCTLGDRFGRDREFYSNTKDEHGMTPLHYAAQLLPAKSDFWNEHVEERQKWQSLLRGLHKDDLNEQDDDGRTPLSHAAELGNEWAANDLINAGADPYQSDKNGRSSLSWAAQSGGKELIKLLSWNKDHFNDKDNRGWTPFHYFLQREPEPTEEYDLGVVPLIWRKENSLKFGHFGWRRAVENPYMHSRVPADHMSTSLLSEPDAFGITFLSRAVQLNRILIVAILLTIEDINIGMPDRDGKTPLWRAIEAGNRAIAELLWRYDDVTLRLLATSAHSKSDLLEWLVTNNYSFTRLQGLNKETAFHILLDIPDIGVMEHHLQQAIVAQIPDLPMDTVEAPTNVSSKFLEKADRRCLTPLALAKEKRLLPIVKLFLRWRARVDCFKHKADWFNLLPDSKDMASFCNLEEAYRNVSFELVQKKNKVLVFDFYQAEGVTPLGRLVKRRDMLQHLWLHNGKQNWMASLQHGLYHNTESYAYSRVHLDTSLSEVTCVLSAEFPNPDAGFFKRHSPFQSGGIASHKCWCISWTKPQFPDKNDEIQPVFYSSTISHGQIPASDDEFLQQYIGELFQEWSLICDEIETHVTEHCNDDGTSATVLITDLADDSRYLATIKKALQDQIKGIRKAIDEYRRVDVYHSPCLEKSEDDLRRLKATVNDRLDKQHERVRDIRQMEFARLSVEETVFMRRISLITFIFLPLMFASSLFGMNVNALQSNPDWRWYIVFGAASLLLTYALWKVSDQNVRLSQLWSEIRASRTMKNKTKDCEG</sequence>
<feature type="coiled-coil region" evidence="8">
    <location>
        <begin position="655"/>
        <end position="703"/>
    </location>
</feature>
<comment type="caution">
    <text evidence="10">The sequence shown here is derived from an EMBL/GenBank/DDBJ whole genome shotgun (WGS) entry which is preliminary data.</text>
</comment>
<dbReference type="GO" id="GO:0010468">
    <property type="term" value="P:regulation of gene expression"/>
    <property type="evidence" value="ECO:0007669"/>
    <property type="project" value="TreeGrafter"/>
</dbReference>
<evidence type="ECO:0000256" key="2">
    <source>
        <dbReference type="ARBA" id="ARBA00022692"/>
    </source>
</evidence>
<comment type="subcellular location">
    <subcellularLocation>
        <location evidence="1">Membrane</location>
        <topology evidence="1">Multi-pass membrane protein</topology>
    </subcellularLocation>
</comment>
<dbReference type="PANTHER" id="PTHR24124:SF14">
    <property type="entry name" value="CHROMOSOME UNDETERMINED SCAFFOLD_25, WHOLE GENOME SHOTGUN SEQUENCE"/>
    <property type="match status" value="1"/>
</dbReference>